<evidence type="ECO:0000313" key="9">
    <source>
        <dbReference type="Proteomes" id="UP000620075"/>
    </source>
</evidence>
<comment type="caution">
    <text evidence="8">The sequence shown here is derived from an EMBL/GenBank/DDBJ whole genome shotgun (WGS) entry which is preliminary data.</text>
</comment>
<comment type="subcellular location">
    <subcellularLocation>
        <location evidence="1">Cell membrane</location>
        <topology evidence="1">Multi-pass membrane protein</topology>
    </subcellularLocation>
</comment>
<reference evidence="8 9" key="1">
    <citation type="submission" date="2020-10" db="EMBL/GenBank/DDBJ databases">
        <title>Ca. Dormibacterota MAGs.</title>
        <authorList>
            <person name="Montgomery K."/>
        </authorList>
    </citation>
    <scope>NUCLEOTIDE SEQUENCE [LARGE SCALE GENOMIC DNA]</scope>
    <source>
        <strain evidence="8">SC8811_S16_3</strain>
    </source>
</reference>
<organism evidence="8 9">
    <name type="scientific">Candidatus Dormiibacter inghamiae</name>
    <dbReference type="NCBI Taxonomy" id="3127013"/>
    <lineage>
        <taxon>Bacteria</taxon>
        <taxon>Bacillati</taxon>
        <taxon>Candidatus Dormiibacterota</taxon>
        <taxon>Candidatus Dormibacteria</taxon>
        <taxon>Candidatus Dormibacterales</taxon>
        <taxon>Candidatus Dormibacteraceae</taxon>
        <taxon>Candidatus Dormiibacter</taxon>
    </lineage>
</organism>
<evidence type="ECO:0000256" key="3">
    <source>
        <dbReference type="ARBA" id="ARBA00022475"/>
    </source>
</evidence>
<dbReference type="InterPro" id="IPR003688">
    <property type="entry name" value="TraG/VirD4"/>
</dbReference>
<dbReference type="Proteomes" id="UP000620075">
    <property type="component" value="Unassembled WGS sequence"/>
</dbReference>
<dbReference type="Gene3D" id="3.40.50.300">
    <property type="entry name" value="P-loop containing nucleotide triphosphate hydrolases"/>
    <property type="match status" value="1"/>
</dbReference>
<dbReference type="PANTHER" id="PTHR37937:SF1">
    <property type="entry name" value="CONJUGATIVE TRANSFER: DNA TRANSPORT"/>
    <property type="match status" value="1"/>
</dbReference>
<dbReference type="RefSeq" id="WP_338176039.1">
    <property type="nucleotide sequence ID" value="NZ_JAEKNQ010000005.1"/>
</dbReference>
<keyword evidence="3" id="KW-1003">Cell membrane</keyword>
<dbReference type="SUPFAM" id="SSF52540">
    <property type="entry name" value="P-loop containing nucleoside triphosphate hydrolases"/>
    <property type="match status" value="1"/>
</dbReference>
<evidence type="ECO:0000256" key="5">
    <source>
        <dbReference type="ARBA" id="ARBA00022989"/>
    </source>
</evidence>
<comment type="similarity">
    <text evidence="2">Belongs to the VirD4/TraG family.</text>
</comment>
<gene>
    <name evidence="8" type="ORF">JF888_00555</name>
</gene>
<evidence type="ECO:0000256" key="4">
    <source>
        <dbReference type="ARBA" id="ARBA00022692"/>
    </source>
</evidence>
<sequence>MSDVAAFLAAAIHFLGWCARQFLPSWLIGSSSPHSHGTSRWASVWERRQLGRAARPERMRGDGVVLGWLGGRPLQSPAEDNVLLLGVQRSGKTSTVVVPTLLSWTGALVATSTKEELVAMTAHQRRRRGPVWVFSPLDPDHSWIQELGLTPATWNPVAAASDCAVAAEIADHFCAEGKRGASAHWYLSAATLITGLLVCEQERGGDMRSVLARLNRTSLDEYLGVSEAVEDSTASELLFGFVQTPEKEAGSIASTARSSLSLWIDDRIARATAAGPSGLDLDNLLESGGSLYLVAPAEDAERCRPLFSALLQTLLRKATSCARAQGGVLNPRLLLALDEAANFARVPRLAGYASSGPGQGIQFLLCFHDLAQIEAGYGQEESRTIWNNCRVRLLLPGQGDLRTLEQFSRAIGDETRIYQSQSQGDRHSSRSEQRTGRPLSAVDELRRLRSAVLLYANAPPAQLHMRRWDQVPAWRQQVLDRS</sequence>
<keyword evidence="4" id="KW-0812">Transmembrane</keyword>
<proteinExistence type="inferred from homology"/>
<dbReference type="Pfam" id="PF02534">
    <property type="entry name" value="T4SS-DNA_transf"/>
    <property type="match status" value="1"/>
</dbReference>
<evidence type="ECO:0000256" key="7">
    <source>
        <dbReference type="SAM" id="MobiDB-lite"/>
    </source>
</evidence>
<evidence type="ECO:0000313" key="8">
    <source>
        <dbReference type="EMBL" id="MBJ7601683.1"/>
    </source>
</evidence>
<dbReference type="PANTHER" id="PTHR37937">
    <property type="entry name" value="CONJUGATIVE TRANSFER: DNA TRANSPORT"/>
    <property type="match status" value="1"/>
</dbReference>
<dbReference type="InterPro" id="IPR051539">
    <property type="entry name" value="T4SS-coupling_protein"/>
</dbReference>
<evidence type="ECO:0000256" key="6">
    <source>
        <dbReference type="ARBA" id="ARBA00023136"/>
    </source>
</evidence>
<feature type="region of interest" description="Disordered" evidence="7">
    <location>
        <begin position="417"/>
        <end position="440"/>
    </location>
</feature>
<feature type="compositionally biased region" description="Basic and acidic residues" evidence="7">
    <location>
        <begin position="424"/>
        <end position="435"/>
    </location>
</feature>
<dbReference type="GO" id="GO:0005886">
    <property type="term" value="C:plasma membrane"/>
    <property type="evidence" value="ECO:0007669"/>
    <property type="project" value="UniProtKB-SubCell"/>
</dbReference>
<dbReference type="EMBL" id="JAEKNQ010000005">
    <property type="protein sequence ID" value="MBJ7601683.1"/>
    <property type="molecule type" value="Genomic_DNA"/>
</dbReference>
<dbReference type="InterPro" id="IPR027417">
    <property type="entry name" value="P-loop_NTPase"/>
</dbReference>
<evidence type="ECO:0000256" key="2">
    <source>
        <dbReference type="ARBA" id="ARBA00008806"/>
    </source>
</evidence>
<evidence type="ECO:0000256" key="1">
    <source>
        <dbReference type="ARBA" id="ARBA00004651"/>
    </source>
</evidence>
<name>A0A934NC47_9BACT</name>
<protein>
    <submittedName>
        <fullName evidence="8">Type IV secretory system conjugative DNA transfer family protein</fullName>
    </submittedName>
</protein>
<dbReference type="AlphaFoldDB" id="A0A934NC47"/>
<keyword evidence="5" id="KW-1133">Transmembrane helix</keyword>
<dbReference type="CDD" id="cd01127">
    <property type="entry name" value="TrwB_TraG_TraD_VirD4"/>
    <property type="match status" value="1"/>
</dbReference>
<keyword evidence="6" id="KW-0472">Membrane</keyword>
<accession>A0A934NC47</accession>